<dbReference type="Pfam" id="PF00534">
    <property type="entry name" value="Glycos_transf_1"/>
    <property type="match status" value="1"/>
</dbReference>
<keyword evidence="3" id="KW-0808">Transferase</keyword>
<accession>A0A210QQT3</accession>
<dbReference type="PANTHER" id="PTHR46660:SF2">
    <property type="entry name" value="GLYCOSYLTRANSFERASE 1 DOMAIN-CONTAINING PROTEIN 1"/>
    <property type="match status" value="1"/>
</dbReference>
<dbReference type="AlphaFoldDB" id="A0A210QQT3"/>
<name>A0A210QQT3_MIZYE</name>
<dbReference type="CDD" id="cd03801">
    <property type="entry name" value="GT4_PimA-like"/>
    <property type="match status" value="1"/>
</dbReference>
<evidence type="ECO:0000313" key="4">
    <source>
        <dbReference type="Proteomes" id="UP000242188"/>
    </source>
</evidence>
<evidence type="ECO:0000313" key="3">
    <source>
        <dbReference type="EMBL" id="OWF51095.1"/>
    </source>
</evidence>
<protein>
    <submittedName>
        <fullName evidence="3">Glycosyltransferase 1 domain-containing protein 1</fullName>
    </submittedName>
</protein>
<dbReference type="EMBL" id="NEDP02002351">
    <property type="protein sequence ID" value="OWF51095.1"/>
    <property type="molecule type" value="Genomic_DNA"/>
</dbReference>
<sequence length="300" mass="32664">MGSTFLLLSPLTRGCGNYSTIQRISSHLESAGHSCVLWDPDTITDPKELQDIASQHSIQMVLALHAYKAGRHLLGSNLPFILIFGGTDVNIYATDAEKLKVMTEVVFLAKGIISFSQSLLDAAKRLWPSLNTNKCFEIKQELHTSRNDVFYVILGSMADVTYEDEFMAGVCGVTGVVYLPGLGIDDTHAAIKGSFALVNSSRSEGMAVAILEAMDLGVPVLVRDIPGNRCIVTDGTNGLVYGSPEEFVQKCEILLDDASVRSKLVSNANEYVSKHHSVADERIRYTQVVCMALDSSLTRT</sequence>
<dbReference type="InterPro" id="IPR001296">
    <property type="entry name" value="Glyco_trans_1"/>
</dbReference>
<dbReference type="GO" id="GO:0016757">
    <property type="term" value="F:glycosyltransferase activity"/>
    <property type="evidence" value="ECO:0007669"/>
    <property type="project" value="UniProtKB-KW"/>
</dbReference>
<keyword evidence="1" id="KW-0328">Glycosyltransferase</keyword>
<comment type="caution">
    <text evidence="3">The sequence shown here is derived from an EMBL/GenBank/DDBJ whole genome shotgun (WGS) entry which is preliminary data.</text>
</comment>
<dbReference type="SUPFAM" id="SSF53756">
    <property type="entry name" value="UDP-Glycosyltransferase/glycogen phosphorylase"/>
    <property type="match status" value="1"/>
</dbReference>
<dbReference type="Proteomes" id="UP000242188">
    <property type="component" value="Unassembled WGS sequence"/>
</dbReference>
<dbReference type="InterPro" id="IPR052622">
    <property type="entry name" value="Glycosyltransferase_G1"/>
</dbReference>
<evidence type="ECO:0000256" key="1">
    <source>
        <dbReference type="ARBA" id="ARBA00022676"/>
    </source>
</evidence>
<dbReference type="Gene3D" id="3.40.50.2000">
    <property type="entry name" value="Glycogen Phosphorylase B"/>
    <property type="match status" value="1"/>
</dbReference>
<proteinExistence type="predicted"/>
<feature type="domain" description="Glycosyl transferase family 1" evidence="2">
    <location>
        <begin position="145"/>
        <end position="269"/>
    </location>
</feature>
<gene>
    <name evidence="3" type="ORF">KP79_PYT16639</name>
</gene>
<reference evidence="3 4" key="1">
    <citation type="journal article" date="2017" name="Nat. Ecol. Evol.">
        <title>Scallop genome provides insights into evolution of bilaterian karyotype and development.</title>
        <authorList>
            <person name="Wang S."/>
            <person name="Zhang J."/>
            <person name="Jiao W."/>
            <person name="Li J."/>
            <person name="Xun X."/>
            <person name="Sun Y."/>
            <person name="Guo X."/>
            <person name="Huan P."/>
            <person name="Dong B."/>
            <person name="Zhang L."/>
            <person name="Hu X."/>
            <person name="Sun X."/>
            <person name="Wang J."/>
            <person name="Zhao C."/>
            <person name="Wang Y."/>
            <person name="Wang D."/>
            <person name="Huang X."/>
            <person name="Wang R."/>
            <person name="Lv J."/>
            <person name="Li Y."/>
            <person name="Zhang Z."/>
            <person name="Liu B."/>
            <person name="Lu W."/>
            <person name="Hui Y."/>
            <person name="Liang J."/>
            <person name="Zhou Z."/>
            <person name="Hou R."/>
            <person name="Li X."/>
            <person name="Liu Y."/>
            <person name="Li H."/>
            <person name="Ning X."/>
            <person name="Lin Y."/>
            <person name="Zhao L."/>
            <person name="Xing Q."/>
            <person name="Dou J."/>
            <person name="Li Y."/>
            <person name="Mao J."/>
            <person name="Guo H."/>
            <person name="Dou H."/>
            <person name="Li T."/>
            <person name="Mu C."/>
            <person name="Jiang W."/>
            <person name="Fu Q."/>
            <person name="Fu X."/>
            <person name="Miao Y."/>
            <person name="Liu J."/>
            <person name="Yu Q."/>
            <person name="Li R."/>
            <person name="Liao H."/>
            <person name="Li X."/>
            <person name="Kong Y."/>
            <person name="Jiang Z."/>
            <person name="Chourrout D."/>
            <person name="Li R."/>
            <person name="Bao Z."/>
        </authorList>
    </citation>
    <scope>NUCLEOTIDE SEQUENCE [LARGE SCALE GENOMIC DNA]</scope>
    <source>
        <strain evidence="3 4">PY_sf001</strain>
    </source>
</reference>
<dbReference type="PANTHER" id="PTHR46660">
    <property type="match status" value="1"/>
</dbReference>
<organism evidence="3 4">
    <name type="scientific">Mizuhopecten yessoensis</name>
    <name type="common">Japanese scallop</name>
    <name type="synonym">Patinopecten yessoensis</name>
    <dbReference type="NCBI Taxonomy" id="6573"/>
    <lineage>
        <taxon>Eukaryota</taxon>
        <taxon>Metazoa</taxon>
        <taxon>Spiralia</taxon>
        <taxon>Lophotrochozoa</taxon>
        <taxon>Mollusca</taxon>
        <taxon>Bivalvia</taxon>
        <taxon>Autobranchia</taxon>
        <taxon>Pteriomorphia</taxon>
        <taxon>Pectinida</taxon>
        <taxon>Pectinoidea</taxon>
        <taxon>Pectinidae</taxon>
        <taxon>Mizuhopecten</taxon>
    </lineage>
</organism>
<dbReference type="STRING" id="6573.A0A210QQT3"/>
<dbReference type="OrthoDB" id="512920at2759"/>
<keyword evidence="4" id="KW-1185">Reference proteome</keyword>
<evidence type="ECO:0000259" key="2">
    <source>
        <dbReference type="Pfam" id="PF00534"/>
    </source>
</evidence>